<dbReference type="InterPro" id="IPR027417">
    <property type="entry name" value="P-loop_NTPase"/>
</dbReference>
<dbReference type="InterPro" id="IPR036388">
    <property type="entry name" value="WH-like_DNA-bd_sf"/>
</dbReference>
<keyword evidence="1" id="KW-0433">Leucine-rich repeat</keyword>
<keyword evidence="3" id="KW-0547">Nucleotide-binding</keyword>
<dbReference type="SMART" id="SM00382">
    <property type="entry name" value="AAA"/>
    <property type="match status" value="1"/>
</dbReference>
<dbReference type="EMBL" id="OIVN01004642">
    <property type="protein sequence ID" value="SPD18505.1"/>
    <property type="molecule type" value="Genomic_DNA"/>
</dbReference>
<keyword evidence="4" id="KW-0611">Plant defense</keyword>
<sequence length="441" mass="50776">MEFLTASFQVIFEKIFDYTIGAVGHQIGYPIFYKKNVDNLRKKVKELENARDSVQRRVDVATRNVEKIENNVQMWLTDVEEIMAKARYQLSKRADKLRLKVKEINDRGEFSRIGYRERIQVIGTTIFTKGYEDFESRKSIFEGVMKALKDENIRAIGVYGMGGTGKTMLVEEVARQASEEKLFDEVVPIVVSQTPNLEKIQKESAKELGLIFKDEETDLEKAHLLHQRLNQGKKILIIIDDIWKKLDLEHLEARGISFEDDKKKCKILLTSRSRDVLDAQEIFPVGVLLDNEATYLFRKIVGDIVETSDFKSIVAEVIEECGGLPIAITTVAHALKSKKAQHDWRDALRELKMANPIEIDGVHEKVYASIKLSYNVLSKEAQSVFLFCSTFQEDVDIPIKFLWRLLVGLDFFQDVFTMEEVREQGVYIGRKTQSLLLVVRR</sequence>
<dbReference type="InterPro" id="IPR003593">
    <property type="entry name" value="AAA+_ATPase"/>
</dbReference>
<dbReference type="Gene3D" id="1.10.8.430">
    <property type="entry name" value="Helical domain of apoptotic protease-activating factors"/>
    <property type="match status" value="1"/>
</dbReference>
<organism evidence="8">
    <name type="scientific">Fagus sylvatica</name>
    <name type="common">Beechnut</name>
    <dbReference type="NCBI Taxonomy" id="28930"/>
    <lineage>
        <taxon>Eukaryota</taxon>
        <taxon>Viridiplantae</taxon>
        <taxon>Streptophyta</taxon>
        <taxon>Embryophyta</taxon>
        <taxon>Tracheophyta</taxon>
        <taxon>Spermatophyta</taxon>
        <taxon>Magnoliopsida</taxon>
        <taxon>eudicotyledons</taxon>
        <taxon>Gunneridae</taxon>
        <taxon>Pentapetalae</taxon>
        <taxon>rosids</taxon>
        <taxon>fabids</taxon>
        <taxon>Fagales</taxon>
        <taxon>Fagaceae</taxon>
        <taxon>Fagus</taxon>
    </lineage>
</organism>
<dbReference type="InterPro" id="IPR042197">
    <property type="entry name" value="Apaf_helical"/>
</dbReference>
<evidence type="ECO:0000256" key="2">
    <source>
        <dbReference type="ARBA" id="ARBA00022737"/>
    </source>
</evidence>
<keyword evidence="2" id="KW-0677">Repeat</keyword>
<dbReference type="FunFam" id="3.40.50.300:FF:001091">
    <property type="entry name" value="Probable disease resistance protein At1g61300"/>
    <property type="match status" value="1"/>
</dbReference>
<dbReference type="GO" id="GO:0043531">
    <property type="term" value="F:ADP binding"/>
    <property type="evidence" value="ECO:0007669"/>
    <property type="project" value="InterPro"/>
</dbReference>
<feature type="coiled-coil region" evidence="6">
    <location>
        <begin position="37"/>
        <end position="71"/>
    </location>
</feature>
<dbReference type="InterPro" id="IPR050905">
    <property type="entry name" value="Plant_NBS-LRR"/>
</dbReference>
<name>A0A2N9I2F2_FAGSY</name>
<evidence type="ECO:0000256" key="6">
    <source>
        <dbReference type="SAM" id="Coils"/>
    </source>
</evidence>
<dbReference type="GO" id="GO:0006952">
    <property type="term" value="P:defense response"/>
    <property type="evidence" value="ECO:0007669"/>
    <property type="project" value="UniProtKB-KW"/>
</dbReference>
<protein>
    <recommendedName>
        <fullName evidence="7">AAA+ ATPase domain-containing protein</fullName>
    </recommendedName>
</protein>
<dbReference type="Gene3D" id="1.10.10.10">
    <property type="entry name" value="Winged helix-like DNA-binding domain superfamily/Winged helix DNA-binding domain"/>
    <property type="match status" value="1"/>
</dbReference>
<dbReference type="PANTHER" id="PTHR33463">
    <property type="entry name" value="NB-ARC DOMAIN-CONTAINING PROTEIN-RELATED"/>
    <property type="match status" value="1"/>
</dbReference>
<dbReference type="Gene3D" id="3.40.50.300">
    <property type="entry name" value="P-loop containing nucleotide triphosphate hydrolases"/>
    <property type="match status" value="1"/>
</dbReference>
<dbReference type="GO" id="GO:0005524">
    <property type="term" value="F:ATP binding"/>
    <property type="evidence" value="ECO:0007669"/>
    <property type="project" value="UniProtKB-KW"/>
</dbReference>
<gene>
    <name evidence="8" type="ORF">FSB_LOCUS46387</name>
</gene>
<dbReference type="PANTHER" id="PTHR33463:SF203">
    <property type="entry name" value="AAA+ ATPASE DOMAIN-CONTAINING PROTEIN"/>
    <property type="match status" value="1"/>
</dbReference>
<evidence type="ECO:0000313" key="8">
    <source>
        <dbReference type="EMBL" id="SPD18505.1"/>
    </source>
</evidence>
<keyword evidence="6" id="KW-0175">Coiled coil</keyword>
<proteinExistence type="predicted"/>
<dbReference type="PRINTS" id="PR00364">
    <property type="entry name" value="DISEASERSIST"/>
</dbReference>
<evidence type="ECO:0000256" key="1">
    <source>
        <dbReference type="ARBA" id="ARBA00022614"/>
    </source>
</evidence>
<feature type="domain" description="AAA+ ATPase" evidence="7">
    <location>
        <begin position="152"/>
        <end position="289"/>
    </location>
</feature>
<dbReference type="Pfam" id="PF00931">
    <property type="entry name" value="NB-ARC"/>
    <property type="match status" value="1"/>
</dbReference>
<reference evidence="8" key="1">
    <citation type="submission" date="2018-02" db="EMBL/GenBank/DDBJ databases">
        <authorList>
            <person name="Cohen D.B."/>
            <person name="Kent A.D."/>
        </authorList>
    </citation>
    <scope>NUCLEOTIDE SEQUENCE</scope>
</reference>
<evidence type="ECO:0000259" key="7">
    <source>
        <dbReference type="SMART" id="SM00382"/>
    </source>
</evidence>
<keyword evidence="5" id="KW-0067">ATP-binding</keyword>
<dbReference type="InterPro" id="IPR002182">
    <property type="entry name" value="NB-ARC"/>
</dbReference>
<dbReference type="SUPFAM" id="SSF52540">
    <property type="entry name" value="P-loop containing nucleoside triphosphate hydrolases"/>
    <property type="match status" value="1"/>
</dbReference>
<accession>A0A2N9I2F2</accession>
<evidence type="ECO:0000256" key="5">
    <source>
        <dbReference type="ARBA" id="ARBA00022840"/>
    </source>
</evidence>
<evidence type="ECO:0000256" key="3">
    <source>
        <dbReference type="ARBA" id="ARBA00022741"/>
    </source>
</evidence>
<dbReference type="AlphaFoldDB" id="A0A2N9I2F2"/>
<evidence type="ECO:0000256" key="4">
    <source>
        <dbReference type="ARBA" id="ARBA00022821"/>
    </source>
</evidence>